<name>A0ABW8SK35_9CLOT</name>
<keyword evidence="3" id="KW-1185">Reference proteome</keyword>
<feature type="transmembrane region" description="Helical" evidence="1">
    <location>
        <begin position="56"/>
        <end position="78"/>
    </location>
</feature>
<sequence length="184" mass="22262">MNYYCEEWERMQIKGKIKFILDFKNLMIIIMFIFLFLIVKSITFRQFYLLKEISFYIIYMVISISILLIISQCIKWNLYMRFFKGNFKKESAIMKLKEIFVGLLNLWIPLGIFCSIFIITPNSHILKNLNFTLKYISYFTGYVIMNCMAWLFIGFILEIFININFLKLVKNKNQIYVFISKRVD</sequence>
<evidence type="ECO:0000313" key="2">
    <source>
        <dbReference type="EMBL" id="MFL0196369.1"/>
    </source>
</evidence>
<reference evidence="2 3" key="1">
    <citation type="submission" date="2024-11" db="EMBL/GenBank/DDBJ databases">
        <authorList>
            <person name="Heng Y.C."/>
            <person name="Lim A.C.H."/>
            <person name="Lee J.K.Y."/>
            <person name="Kittelmann S."/>
        </authorList>
    </citation>
    <scope>NUCLEOTIDE SEQUENCE [LARGE SCALE GENOMIC DNA]</scope>
    <source>
        <strain evidence="2 3">WILCCON 0269</strain>
    </source>
</reference>
<protein>
    <recommendedName>
        <fullName evidence="4">DUF4328 domain-containing protein</fullName>
    </recommendedName>
</protein>
<proteinExistence type="predicted"/>
<dbReference type="EMBL" id="JBJHZX010000017">
    <property type="protein sequence ID" value="MFL0196369.1"/>
    <property type="molecule type" value="Genomic_DNA"/>
</dbReference>
<evidence type="ECO:0000313" key="3">
    <source>
        <dbReference type="Proteomes" id="UP001623660"/>
    </source>
</evidence>
<evidence type="ECO:0000256" key="1">
    <source>
        <dbReference type="SAM" id="Phobius"/>
    </source>
</evidence>
<feature type="transmembrane region" description="Helical" evidence="1">
    <location>
        <begin position="99"/>
        <end position="119"/>
    </location>
</feature>
<organism evidence="2 3">
    <name type="scientific">Candidatus Clostridium eludens</name>
    <dbReference type="NCBI Taxonomy" id="3381663"/>
    <lineage>
        <taxon>Bacteria</taxon>
        <taxon>Bacillati</taxon>
        <taxon>Bacillota</taxon>
        <taxon>Clostridia</taxon>
        <taxon>Eubacteriales</taxon>
        <taxon>Clostridiaceae</taxon>
        <taxon>Clostridium</taxon>
    </lineage>
</organism>
<dbReference type="RefSeq" id="WP_406792479.1">
    <property type="nucleotide sequence ID" value="NZ_JBJHZX010000017.1"/>
</dbReference>
<keyword evidence="1" id="KW-0472">Membrane</keyword>
<comment type="caution">
    <text evidence="2">The sequence shown here is derived from an EMBL/GenBank/DDBJ whole genome shotgun (WGS) entry which is preliminary data.</text>
</comment>
<feature type="transmembrane region" description="Helical" evidence="1">
    <location>
        <begin position="139"/>
        <end position="161"/>
    </location>
</feature>
<accession>A0ABW8SK35</accession>
<dbReference type="Proteomes" id="UP001623660">
    <property type="component" value="Unassembled WGS sequence"/>
</dbReference>
<gene>
    <name evidence="2" type="ORF">ACJDU8_12500</name>
</gene>
<keyword evidence="1" id="KW-1133">Transmembrane helix</keyword>
<feature type="transmembrane region" description="Helical" evidence="1">
    <location>
        <begin position="21"/>
        <end position="44"/>
    </location>
</feature>
<evidence type="ECO:0008006" key="4">
    <source>
        <dbReference type="Google" id="ProtNLM"/>
    </source>
</evidence>
<keyword evidence="1" id="KW-0812">Transmembrane</keyword>